<dbReference type="EnsemblPlants" id="AET04773">
    <property type="protein sequence ID" value="AET04773"/>
    <property type="gene ID" value="MTR_8g093980"/>
</dbReference>
<evidence type="ECO:0000313" key="12">
    <source>
        <dbReference type="EMBL" id="AET04773.1"/>
    </source>
</evidence>
<dbReference type="PANTHER" id="PTHR47990">
    <property type="entry name" value="2-OXOGLUTARATE (2OG) AND FE(II)-DEPENDENT OXYGENASE SUPERFAMILY PROTEIN-RELATED"/>
    <property type="match status" value="1"/>
</dbReference>
<keyword evidence="5 9" id="KW-0408">Iron</keyword>
<dbReference type="OMA" id="WSELYEY"/>
<evidence type="ECO:0000256" key="10">
    <source>
        <dbReference type="SAM" id="MobiDB-lite"/>
    </source>
</evidence>
<evidence type="ECO:0000256" key="7">
    <source>
        <dbReference type="ARBA" id="ARBA00043997"/>
    </source>
</evidence>
<dbReference type="EC" id="1.14.11.12" evidence="13"/>
<comment type="pathway">
    <text evidence="2">Hormone biosynthesis.</text>
</comment>
<protein>
    <submittedName>
        <fullName evidence="12">Gibberellin 20-oxidase</fullName>
    </submittedName>
    <submittedName>
        <fullName evidence="13">Putative gibberellin-44 dioxygenase</fullName>
        <ecNumber evidence="13">1.14.11.12</ecNumber>
    </submittedName>
</protein>
<evidence type="ECO:0000313" key="13">
    <source>
        <dbReference type="EMBL" id="RHN43133.1"/>
    </source>
</evidence>
<dbReference type="GO" id="GO:0009908">
    <property type="term" value="P:flower development"/>
    <property type="evidence" value="ECO:0000318"/>
    <property type="project" value="GO_Central"/>
</dbReference>
<dbReference type="GO" id="GO:0009826">
    <property type="term" value="P:unidimensional cell growth"/>
    <property type="evidence" value="ECO:0000318"/>
    <property type="project" value="GO_Central"/>
</dbReference>
<dbReference type="InterPro" id="IPR044861">
    <property type="entry name" value="IPNS-like_FE2OG_OXY"/>
</dbReference>
<feature type="domain" description="Fe2OG dioxygenase" evidence="11">
    <location>
        <begin position="217"/>
        <end position="318"/>
    </location>
</feature>
<reference evidence="12 15" key="2">
    <citation type="journal article" date="2014" name="BMC Genomics">
        <title>An improved genome release (version Mt4.0) for the model legume Medicago truncatula.</title>
        <authorList>
            <person name="Tang H."/>
            <person name="Krishnakumar V."/>
            <person name="Bidwell S."/>
            <person name="Rosen B."/>
            <person name="Chan A."/>
            <person name="Zhou S."/>
            <person name="Gentzbittel L."/>
            <person name="Childs K.L."/>
            <person name="Yandell M."/>
            <person name="Gundlach H."/>
            <person name="Mayer K.F."/>
            <person name="Schwartz D.C."/>
            <person name="Town C.D."/>
        </authorList>
    </citation>
    <scope>GENOME REANNOTATION</scope>
    <source>
        <strain evidence="14 15">cv. Jemalong A17</strain>
    </source>
</reference>
<keyword evidence="3 9" id="KW-0479">Metal-binding</keyword>
<dbReference type="STRING" id="3880.G7LE51"/>
<gene>
    <name evidence="14" type="primary">11435701</name>
    <name evidence="12" type="ordered locus">MTR_8g093980</name>
    <name evidence="13" type="ORF">MtrunA17_Chr8g0384481</name>
</gene>
<comment type="cofactor">
    <cofactor evidence="1">
        <name>L-ascorbate</name>
        <dbReference type="ChEBI" id="CHEBI:38290"/>
    </cofactor>
</comment>
<evidence type="ECO:0000256" key="2">
    <source>
        <dbReference type="ARBA" id="ARBA00004972"/>
    </source>
</evidence>
<evidence type="ECO:0000259" key="11">
    <source>
        <dbReference type="PROSITE" id="PS51471"/>
    </source>
</evidence>
<accession>G7LE51</accession>
<dbReference type="GO" id="GO:0009416">
    <property type="term" value="P:response to light stimulus"/>
    <property type="evidence" value="ECO:0000318"/>
    <property type="project" value="GO_Central"/>
</dbReference>
<comment type="similarity">
    <text evidence="7">Belongs to the iron/ascorbate-dependent oxidoreductase family. GA20OX subfamily.</text>
</comment>
<dbReference type="KEGG" id="mtr:11435701"/>
<dbReference type="EMBL" id="CM001224">
    <property type="protein sequence ID" value="AET04773.1"/>
    <property type="molecule type" value="Genomic_DNA"/>
</dbReference>
<organism evidence="12 15">
    <name type="scientific">Medicago truncatula</name>
    <name type="common">Barrel medic</name>
    <name type="synonym">Medicago tribuloides</name>
    <dbReference type="NCBI Taxonomy" id="3880"/>
    <lineage>
        <taxon>Eukaryota</taxon>
        <taxon>Viridiplantae</taxon>
        <taxon>Streptophyta</taxon>
        <taxon>Embryophyta</taxon>
        <taxon>Tracheophyta</taxon>
        <taxon>Spermatophyta</taxon>
        <taxon>Magnoliopsida</taxon>
        <taxon>eudicotyledons</taxon>
        <taxon>Gunneridae</taxon>
        <taxon>Pentapetalae</taxon>
        <taxon>rosids</taxon>
        <taxon>fabids</taxon>
        <taxon>Fabales</taxon>
        <taxon>Fabaceae</taxon>
        <taxon>Papilionoideae</taxon>
        <taxon>50 kb inversion clade</taxon>
        <taxon>NPAAA clade</taxon>
        <taxon>Hologalegina</taxon>
        <taxon>IRL clade</taxon>
        <taxon>Trifolieae</taxon>
        <taxon>Medicago</taxon>
    </lineage>
</organism>
<dbReference type="GO" id="GO:0046872">
    <property type="term" value="F:metal ion binding"/>
    <property type="evidence" value="ECO:0007669"/>
    <property type="project" value="UniProtKB-KW"/>
</dbReference>
<dbReference type="GO" id="GO:0045544">
    <property type="term" value="F:gibberellin 20-oxidase activity"/>
    <property type="evidence" value="ECO:0000318"/>
    <property type="project" value="GO_Central"/>
</dbReference>
<evidence type="ECO:0000313" key="16">
    <source>
        <dbReference type="Proteomes" id="UP000265566"/>
    </source>
</evidence>
<dbReference type="InterPro" id="IPR026992">
    <property type="entry name" value="DIOX_N"/>
</dbReference>
<reference evidence="14" key="3">
    <citation type="submission" date="2015-04" db="UniProtKB">
        <authorList>
            <consortium name="EnsemblPlants"/>
        </authorList>
    </citation>
    <scope>IDENTIFICATION</scope>
    <source>
        <strain evidence="14">cv. Jemalong A17</strain>
    </source>
</reference>
<keyword evidence="13" id="KW-0223">Dioxygenase</keyword>
<dbReference type="InterPro" id="IPR050231">
    <property type="entry name" value="Iron_ascorbate_oxido_reductase"/>
</dbReference>
<evidence type="ECO:0000313" key="15">
    <source>
        <dbReference type="Proteomes" id="UP000002051"/>
    </source>
</evidence>
<evidence type="ECO:0000256" key="8">
    <source>
        <dbReference type="ARBA" id="ARBA00050508"/>
    </source>
</evidence>
<keyword evidence="4 9" id="KW-0560">Oxidoreductase</keyword>
<keyword evidence="15" id="KW-1185">Reference proteome</keyword>
<dbReference type="SUPFAM" id="SSF51197">
    <property type="entry name" value="Clavaminate synthase-like"/>
    <property type="match status" value="1"/>
</dbReference>
<evidence type="ECO:0000256" key="5">
    <source>
        <dbReference type="ARBA" id="ARBA00023004"/>
    </source>
</evidence>
<reference evidence="16" key="4">
    <citation type="journal article" date="2018" name="Nat. Plants">
        <title>Whole-genome landscape of Medicago truncatula symbiotic genes.</title>
        <authorList>
            <person name="Pecrix Y."/>
            <person name="Staton S.E."/>
            <person name="Sallet E."/>
            <person name="Lelandais-Briere C."/>
            <person name="Moreau S."/>
            <person name="Carrere S."/>
            <person name="Blein T."/>
            <person name="Jardinaud M.F."/>
            <person name="Latrasse D."/>
            <person name="Zouine M."/>
            <person name="Zahm M."/>
            <person name="Kreplak J."/>
            <person name="Mayjonade B."/>
            <person name="Satge C."/>
            <person name="Perez M."/>
            <person name="Cauet S."/>
            <person name="Marande W."/>
            <person name="Chantry-Darmon C."/>
            <person name="Lopez-Roques C."/>
            <person name="Bouchez O."/>
            <person name="Berard A."/>
            <person name="Debelle F."/>
            <person name="Munos S."/>
            <person name="Bendahmane A."/>
            <person name="Berges H."/>
            <person name="Niebel A."/>
            <person name="Buitink J."/>
            <person name="Frugier F."/>
            <person name="Benhamed M."/>
            <person name="Crespi M."/>
            <person name="Gouzy J."/>
            <person name="Gamas P."/>
        </authorList>
    </citation>
    <scope>NUCLEOTIDE SEQUENCE [LARGE SCALE GENOMIC DNA]</scope>
    <source>
        <strain evidence="16">cv. Jemalong A17</strain>
    </source>
</reference>
<dbReference type="Pfam" id="PF03171">
    <property type="entry name" value="2OG-FeII_Oxy"/>
    <property type="match status" value="1"/>
</dbReference>
<comment type="catalytic activity">
    <reaction evidence="8">
        <text>gibberellin A12 + 2 2-oxoglutarate + 3 O2 + H(+) = gibberellin A9 + 2 succinate + 3 CO2 + 2 H2O</text>
        <dbReference type="Rhea" id="RHEA:60772"/>
        <dbReference type="ChEBI" id="CHEBI:15377"/>
        <dbReference type="ChEBI" id="CHEBI:15378"/>
        <dbReference type="ChEBI" id="CHEBI:15379"/>
        <dbReference type="ChEBI" id="CHEBI:16526"/>
        <dbReference type="ChEBI" id="CHEBI:16810"/>
        <dbReference type="ChEBI" id="CHEBI:30031"/>
        <dbReference type="ChEBI" id="CHEBI:58627"/>
        <dbReference type="ChEBI" id="CHEBI:73255"/>
    </reaction>
    <physiologicalReaction direction="left-to-right" evidence="8">
        <dbReference type="Rhea" id="RHEA:60773"/>
    </physiologicalReaction>
</comment>
<comment type="pathway">
    <text evidence="6">Plant hormone biosynthesis; gibberellin biosynthesis.</text>
</comment>
<dbReference type="Pfam" id="PF14226">
    <property type="entry name" value="DIOX_N"/>
    <property type="match status" value="1"/>
</dbReference>
<dbReference type="PROSITE" id="PS51471">
    <property type="entry name" value="FE2OG_OXY"/>
    <property type="match status" value="1"/>
</dbReference>
<dbReference type="FunFam" id="2.60.120.330:FF:000003">
    <property type="entry name" value="Gibberellin 20 oxidase 2"/>
    <property type="match status" value="1"/>
</dbReference>
<dbReference type="Gramene" id="rna49662">
    <property type="protein sequence ID" value="RHN43133.1"/>
    <property type="gene ID" value="gene49662"/>
</dbReference>
<evidence type="ECO:0000256" key="4">
    <source>
        <dbReference type="ARBA" id="ARBA00023002"/>
    </source>
</evidence>
<dbReference type="Proteomes" id="UP000265566">
    <property type="component" value="Chromosome 8"/>
</dbReference>
<dbReference type="OrthoDB" id="288590at2759"/>
<dbReference type="AlphaFoldDB" id="G7LE51"/>
<evidence type="ECO:0000256" key="6">
    <source>
        <dbReference type="ARBA" id="ARBA00037909"/>
    </source>
</evidence>
<dbReference type="PaxDb" id="3880-AET04773"/>
<reference evidence="13" key="5">
    <citation type="journal article" date="2018" name="Nat. Plants">
        <title>Whole-genome landscape of Medicago truncatula symbiotic genes.</title>
        <authorList>
            <person name="Pecrix Y."/>
            <person name="Gamas P."/>
            <person name="Carrere S."/>
        </authorList>
    </citation>
    <scope>NUCLEOTIDE SEQUENCE</scope>
    <source>
        <tissue evidence="13">Leaves</tissue>
    </source>
</reference>
<dbReference type="InterPro" id="IPR027443">
    <property type="entry name" value="IPNS-like_sf"/>
</dbReference>
<dbReference type="eggNOG" id="KOG0143">
    <property type="taxonomic scope" value="Eukaryota"/>
</dbReference>
<reference evidence="12 15" key="1">
    <citation type="journal article" date="2011" name="Nature">
        <title>The Medicago genome provides insight into the evolution of rhizobial symbioses.</title>
        <authorList>
            <person name="Young N.D."/>
            <person name="Debelle F."/>
            <person name="Oldroyd G.E."/>
            <person name="Geurts R."/>
            <person name="Cannon S.B."/>
            <person name="Udvardi M.K."/>
            <person name="Benedito V.A."/>
            <person name="Mayer K.F."/>
            <person name="Gouzy J."/>
            <person name="Schoof H."/>
            <person name="Van de Peer Y."/>
            <person name="Proost S."/>
            <person name="Cook D.R."/>
            <person name="Meyers B.C."/>
            <person name="Spannagl M."/>
            <person name="Cheung F."/>
            <person name="De Mita S."/>
            <person name="Krishnakumar V."/>
            <person name="Gundlach H."/>
            <person name="Zhou S."/>
            <person name="Mudge J."/>
            <person name="Bharti A.K."/>
            <person name="Murray J.D."/>
            <person name="Naoumkina M.A."/>
            <person name="Rosen B."/>
            <person name="Silverstein K.A."/>
            <person name="Tang H."/>
            <person name="Rombauts S."/>
            <person name="Zhao P.X."/>
            <person name="Zhou P."/>
            <person name="Barbe V."/>
            <person name="Bardou P."/>
            <person name="Bechner M."/>
            <person name="Bellec A."/>
            <person name="Berger A."/>
            <person name="Berges H."/>
            <person name="Bidwell S."/>
            <person name="Bisseling T."/>
            <person name="Choisne N."/>
            <person name="Couloux A."/>
            <person name="Denny R."/>
            <person name="Deshpande S."/>
            <person name="Dai X."/>
            <person name="Doyle J.J."/>
            <person name="Dudez A.M."/>
            <person name="Farmer A.D."/>
            <person name="Fouteau S."/>
            <person name="Franken C."/>
            <person name="Gibelin C."/>
            <person name="Gish J."/>
            <person name="Goldstein S."/>
            <person name="Gonzalez A.J."/>
            <person name="Green P.J."/>
            <person name="Hallab A."/>
            <person name="Hartog M."/>
            <person name="Hua A."/>
            <person name="Humphray S.J."/>
            <person name="Jeong D.H."/>
            <person name="Jing Y."/>
            <person name="Jocker A."/>
            <person name="Kenton S.M."/>
            <person name="Kim D.J."/>
            <person name="Klee K."/>
            <person name="Lai H."/>
            <person name="Lang C."/>
            <person name="Lin S."/>
            <person name="Macmil S.L."/>
            <person name="Magdelenat G."/>
            <person name="Matthews L."/>
            <person name="McCorrison J."/>
            <person name="Monaghan E.L."/>
            <person name="Mun J.H."/>
            <person name="Najar F.Z."/>
            <person name="Nicholson C."/>
            <person name="Noirot C."/>
            <person name="O'Bleness M."/>
            <person name="Paule C.R."/>
            <person name="Poulain J."/>
            <person name="Prion F."/>
            <person name="Qin B."/>
            <person name="Qu C."/>
            <person name="Retzel E.F."/>
            <person name="Riddle C."/>
            <person name="Sallet E."/>
            <person name="Samain S."/>
            <person name="Samson N."/>
            <person name="Sanders I."/>
            <person name="Saurat O."/>
            <person name="Scarpelli C."/>
            <person name="Schiex T."/>
            <person name="Segurens B."/>
            <person name="Severin A.J."/>
            <person name="Sherrier D.J."/>
            <person name="Shi R."/>
            <person name="Sims S."/>
            <person name="Singer S.R."/>
            <person name="Sinharoy S."/>
            <person name="Sterck L."/>
            <person name="Viollet A."/>
            <person name="Wang B.B."/>
            <person name="Wang K."/>
            <person name="Wang M."/>
            <person name="Wang X."/>
            <person name="Warfsmann J."/>
            <person name="Weissenbach J."/>
            <person name="White D.D."/>
            <person name="White J.D."/>
            <person name="Wiley G.B."/>
            <person name="Wincker P."/>
            <person name="Xing Y."/>
            <person name="Yang L."/>
            <person name="Yao Z."/>
            <person name="Ying F."/>
            <person name="Zhai J."/>
            <person name="Zhou L."/>
            <person name="Zuber A."/>
            <person name="Denarie J."/>
            <person name="Dixon R.A."/>
            <person name="May G.D."/>
            <person name="Schwartz D.C."/>
            <person name="Rogers J."/>
            <person name="Quetier F."/>
            <person name="Town C.D."/>
            <person name="Roe B.A."/>
        </authorList>
    </citation>
    <scope>NUCLEOTIDE SEQUENCE [LARGE SCALE GENOMIC DNA]</scope>
    <source>
        <strain evidence="12">A17</strain>
        <strain evidence="14 15">cv. Jemalong A17</strain>
    </source>
</reference>
<dbReference type="InterPro" id="IPR005123">
    <property type="entry name" value="Oxoglu/Fe-dep_dioxygenase_dom"/>
</dbReference>
<dbReference type="EMBL" id="PSQE01000008">
    <property type="protein sequence ID" value="RHN43133.1"/>
    <property type="molecule type" value="Genomic_DNA"/>
</dbReference>
<dbReference type="Gene3D" id="2.60.120.330">
    <property type="entry name" value="B-lactam Antibiotic, Isopenicillin N Synthase, Chain"/>
    <property type="match status" value="1"/>
</dbReference>
<dbReference type="Proteomes" id="UP000002051">
    <property type="component" value="Chromosome 8"/>
</dbReference>
<feature type="region of interest" description="Disordered" evidence="10">
    <location>
        <begin position="1"/>
        <end position="20"/>
    </location>
</feature>
<dbReference type="GO" id="GO:0009686">
    <property type="term" value="P:gibberellin biosynthetic process"/>
    <property type="evidence" value="ECO:0000318"/>
    <property type="project" value="GO_Central"/>
</dbReference>
<sequence>MESINTPSLPFFPPPKDQQGENKVQFFDFTLLQKEGNVPKEFIWPSEHWVKSSGENIELPLIDIGVIKSDEAAMANAARIVREACIKHGAFEVTNIGVDSDFINAVLQETYNIFKLPLSKKITAIAKDSGFSVAHAERYTTVLPWKETFTFMYKHNTKNETQVVDVVNSLLGEDFQQSGLVYQKYSDAMNDLTEVIMELLAISLGVDRKHYQRFFEDAESMMRCNFYPPCSANLTGALGNGPHCDPISITILLQDQVGGLEVFADNKWLAVPPKPDTFVINIGDTFMALTNGLYKSCLHRVLVSNELERKSLTFFLNPRGDKTVSPPNELLENEEARKYPDYKWSELYEYTQKTRRVDASTLDSFIAWRHSSETSKF</sequence>
<evidence type="ECO:0000256" key="3">
    <source>
        <dbReference type="ARBA" id="ARBA00022723"/>
    </source>
</evidence>
<name>G7LE51_MEDTR</name>
<evidence type="ECO:0000256" key="9">
    <source>
        <dbReference type="RuleBase" id="RU003682"/>
    </source>
</evidence>
<proteinExistence type="inferred from homology"/>
<dbReference type="HOGENOM" id="CLU_010119_16_3_1"/>
<evidence type="ECO:0000256" key="1">
    <source>
        <dbReference type="ARBA" id="ARBA00001961"/>
    </source>
</evidence>
<evidence type="ECO:0000313" key="14">
    <source>
        <dbReference type="EnsemblPlants" id="AET04773"/>
    </source>
</evidence>